<protein>
    <submittedName>
        <fullName evidence="4">Uncharacterized protein</fullName>
    </submittedName>
</protein>
<dbReference type="SUPFAM" id="SSF52058">
    <property type="entry name" value="L domain-like"/>
    <property type="match status" value="1"/>
</dbReference>
<accession>A0AAD9J7S5</accession>
<name>A0AAD9J7S5_9ANNE</name>
<dbReference type="PRINTS" id="PR00019">
    <property type="entry name" value="LEURICHRPT"/>
</dbReference>
<evidence type="ECO:0000313" key="4">
    <source>
        <dbReference type="EMBL" id="KAK2147450.1"/>
    </source>
</evidence>
<evidence type="ECO:0000313" key="5">
    <source>
        <dbReference type="Proteomes" id="UP001208570"/>
    </source>
</evidence>
<comment type="caution">
    <text evidence="4">The sequence shown here is derived from an EMBL/GenBank/DDBJ whole genome shotgun (WGS) entry which is preliminary data.</text>
</comment>
<dbReference type="InterPro" id="IPR001611">
    <property type="entry name" value="Leu-rich_rpt"/>
</dbReference>
<organism evidence="4 5">
    <name type="scientific">Paralvinella palmiformis</name>
    <dbReference type="NCBI Taxonomy" id="53620"/>
    <lineage>
        <taxon>Eukaryota</taxon>
        <taxon>Metazoa</taxon>
        <taxon>Spiralia</taxon>
        <taxon>Lophotrochozoa</taxon>
        <taxon>Annelida</taxon>
        <taxon>Polychaeta</taxon>
        <taxon>Sedentaria</taxon>
        <taxon>Canalipalpata</taxon>
        <taxon>Terebellida</taxon>
        <taxon>Terebelliformia</taxon>
        <taxon>Alvinellidae</taxon>
        <taxon>Paralvinella</taxon>
    </lineage>
</organism>
<keyword evidence="1" id="KW-0433">Leucine-rich repeat</keyword>
<evidence type="ECO:0000256" key="2">
    <source>
        <dbReference type="ARBA" id="ARBA00022737"/>
    </source>
</evidence>
<dbReference type="EMBL" id="JAODUP010000552">
    <property type="protein sequence ID" value="KAK2147450.1"/>
    <property type="molecule type" value="Genomic_DNA"/>
</dbReference>
<proteinExistence type="predicted"/>
<dbReference type="InterPro" id="IPR025875">
    <property type="entry name" value="Leu-rich_rpt_4"/>
</dbReference>
<reference evidence="4" key="1">
    <citation type="journal article" date="2023" name="Mol. Biol. Evol.">
        <title>Third-Generation Sequencing Reveals the Adaptive Role of the Epigenome in Three Deep-Sea Polychaetes.</title>
        <authorList>
            <person name="Perez M."/>
            <person name="Aroh O."/>
            <person name="Sun Y."/>
            <person name="Lan Y."/>
            <person name="Juniper S.K."/>
            <person name="Young C.R."/>
            <person name="Angers B."/>
            <person name="Qian P.Y."/>
        </authorList>
    </citation>
    <scope>NUCLEOTIDE SEQUENCE</scope>
    <source>
        <strain evidence="4">P08H-3</strain>
    </source>
</reference>
<dbReference type="Gene3D" id="3.80.10.10">
    <property type="entry name" value="Ribonuclease Inhibitor"/>
    <property type="match status" value="2"/>
</dbReference>
<dbReference type="InterPro" id="IPR050836">
    <property type="entry name" value="SDS22/Internalin_LRR"/>
</dbReference>
<dbReference type="PANTHER" id="PTHR46652">
    <property type="entry name" value="LEUCINE-RICH REPEAT AND IQ DOMAIN-CONTAINING PROTEIN 1-RELATED"/>
    <property type="match status" value="1"/>
</dbReference>
<dbReference type="PROSITE" id="PS51450">
    <property type="entry name" value="LRR"/>
    <property type="match status" value="3"/>
</dbReference>
<keyword evidence="5" id="KW-1185">Reference proteome</keyword>
<sequence>MMSVLKPEFVERHISSLAQVPLEWTVGAGSFYQLNLKMCQISSLDFGFQWGRMAHRKHSILDQPKKILLLDVSLNDIVFLDHGQLAPFTQLRMLNASLNRIEKYVGIENLKLLAFLDLSHNNITKLQRLHGCITLKMLNLSVNRIEDISSMPSLVQLRELHLSNNKLKSLDGIQALPSLEELYVQRNLLTDLIPLASSFHLRILNAVDNNIASLKATMEVLQDLKKLQSVMLQGNPMEQEPNYKSRLMAATEITFLDNISIRPHPKYQVQTTHNHSMDSLKNATRQTFLEHITEKKQVMQENVQFLQKRILTLQKDFRDYEISALSDLETCLRYMDSLSLNDAQIYSSDFLNDRIPLGHHAPVSLKHHQKLNRDFGEVDPYPRPGGIISPTGNKHLRGDYKDVTDTDEVLRCVYNELARKQEDEQC</sequence>
<dbReference type="Proteomes" id="UP001208570">
    <property type="component" value="Unassembled WGS sequence"/>
</dbReference>
<gene>
    <name evidence="4" type="ORF">LSH36_552g01082</name>
</gene>
<dbReference type="SMART" id="SM00365">
    <property type="entry name" value="LRR_SD22"/>
    <property type="match status" value="4"/>
</dbReference>
<dbReference type="AlphaFoldDB" id="A0AAD9J7S5"/>
<dbReference type="InterPro" id="IPR003591">
    <property type="entry name" value="Leu-rich_rpt_typical-subtyp"/>
</dbReference>
<keyword evidence="3" id="KW-0175">Coiled coil</keyword>
<dbReference type="InterPro" id="IPR032675">
    <property type="entry name" value="LRR_dom_sf"/>
</dbReference>
<dbReference type="SMART" id="SM00369">
    <property type="entry name" value="LRR_TYP"/>
    <property type="match status" value="3"/>
</dbReference>
<keyword evidence="2" id="KW-0677">Repeat</keyword>
<feature type="coiled-coil region" evidence="3">
    <location>
        <begin position="289"/>
        <end position="316"/>
    </location>
</feature>
<evidence type="ECO:0000256" key="3">
    <source>
        <dbReference type="SAM" id="Coils"/>
    </source>
</evidence>
<evidence type="ECO:0000256" key="1">
    <source>
        <dbReference type="ARBA" id="ARBA00022614"/>
    </source>
</evidence>
<dbReference type="PANTHER" id="PTHR46652:SF8">
    <property type="entry name" value="LEUCINE RICH REPEAT CONTAINING 23"/>
    <property type="match status" value="1"/>
</dbReference>
<dbReference type="Pfam" id="PF12799">
    <property type="entry name" value="LRR_4"/>
    <property type="match status" value="1"/>
</dbReference>